<dbReference type="InterPro" id="IPR024935">
    <property type="entry name" value="Rubredoxin_dom"/>
</dbReference>
<evidence type="ECO:0000256" key="4">
    <source>
        <dbReference type="ARBA" id="ARBA00022982"/>
    </source>
</evidence>
<evidence type="ECO:0000256" key="5">
    <source>
        <dbReference type="ARBA" id="ARBA00023004"/>
    </source>
</evidence>
<dbReference type="InterPro" id="IPR024934">
    <property type="entry name" value="Rubredoxin-like_dom"/>
</dbReference>
<reference evidence="8 9" key="1">
    <citation type="submission" date="2018-06" db="EMBL/GenBank/DDBJ databases">
        <title>Genomic Encyclopedia of Archaeal and Bacterial Type Strains, Phase II (KMG-II): from individual species to whole genera.</title>
        <authorList>
            <person name="Goeker M."/>
        </authorList>
    </citation>
    <scope>NUCLEOTIDE SEQUENCE [LARGE SCALE GENOMIC DNA]</scope>
    <source>
        <strain evidence="8 9">DSM 22011</strain>
    </source>
</reference>
<protein>
    <submittedName>
        <fullName evidence="8">[NiFe] hydrogenase assembly HybE family chaperone</fullName>
    </submittedName>
</protein>
<dbReference type="InterPro" id="IPR050526">
    <property type="entry name" value="Rubredoxin_ET"/>
</dbReference>
<organism evidence="8 9">
    <name type="scientific">Salipiger aestuarii</name>
    <dbReference type="NCBI Taxonomy" id="568098"/>
    <lineage>
        <taxon>Bacteria</taxon>
        <taxon>Pseudomonadati</taxon>
        <taxon>Pseudomonadota</taxon>
        <taxon>Alphaproteobacteria</taxon>
        <taxon>Rhodobacterales</taxon>
        <taxon>Roseobacteraceae</taxon>
        <taxon>Salipiger</taxon>
    </lineage>
</organism>
<evidence type="ECO:0000256" key="1">
    <source>
        <dbReference type="ARBA" id="ARBA00001965"/>
    </source>
</evidence>
<evidence type="ECO:0000313" key="8">
    <source>
        <dbReference type="EMBL" id="RAK21513.1"/>
    </source>
</evidence>
<dbReference type="Pfam" id="PF11939">
    <property type="entry name" value="NiFe-hyd_HybE"/>
    <property type="match status" value="1"/>
</dbReference>
<feature type="domain" description="Rubredoxin-like" evidence="7">
    <location>
        <begin position="17"/>
        <end position="68"/>
    </location>
</feature>
<dbReference type="PRINTS" id="PR00163">
    <property type="entry name" value="RUBREDOXIN"/>
</dbReference>
<evidence type="ECO:0000313" key="9">
    <source>
        <dbReference type="Proteomes" id="UP000249165"/>
    </source>
</evidence>
<dbReference type="Gene3D" id="2.20.28.10">
    <property type="match status" value="1"/>
</dbReference>
<proteinExistence type="predicted"/>
<evidence type="ECO:0000256" key="3">
    <source>
        <dbReference type="ARBA" id="ARBA00022723"/>
    </source>
</evidence>
<dbReference type="PANTHER" id="PTHR47627:SF1">
    <property type="entry name" value="RUBREDOXIN-1-RELATED"/>
    <property type="match status" value="1"/>
</dbReference>
<evidence type="ECO:0000256" key="6">
    <source>
        <dbReference type="SAM" id="MobiDB-lite"/>
    </source>
</evidence>
<evidence type="ECO:0000259" key="7">
    <source>
        <dbReference type="PROSITE" id="PS50903"/>
    </source>
</evidence>
<dbReference type="GO" id="GO:0005506">
    <property type="term" value="F:iron ion binding"/>
    <property type="evidence" value="ECO:0007669"/>
    <property type="project" value="InterPro"/>
</dbReference>
<dbReference type="OrthoDB" id="9808980at2"/>
<dbReference type="InterPro" id="IPR038530">
    <property type="entry name" value="NiFe-hyd_HybE_sf"/>
</dbReference>
<dbReference type="GO" id="GO:0043448">
    <property type="term" value="P:alkane catabolic process"/>
    <property type="evidence" value="ECO:0007669"/>
    <property type="project" value="TreeGrafter"/>
</dbReference>
<dbReference type="PANTHER" id="PTHR47627">
    <property type="entry name" value="RUBREDOXIN"/>
    <property type="match status" value="1"/>
</dbReference>
<keyword evidence="4" id="KW-0249">Electron transport</keyword>
<comment type="caution">
    <text evidence="8">The sequence shown here is derived from an EMBL/GenBank/DDBJ whole genome shotgun (WGS) entry which is preliminary data.</text>
</comment>
<comment type="cofactor">
    <cofactor evidence="1">
        <name>Fe(3+)</name>
        <dbReference type="ChEBI" id="CHEBI:29034"/>
    </cofactor>
</comment>
<dbReference type="CDD" id="cd00730">
    <property type="entry name" value="rubredoxin"/>
    <property type="match status" value="1"/>
</dbReference>
<dbReference type="AlphaFoldDB" id="A0A327YKP2"/>
<dbReference type="NCBIfam" id="TIGR03993">
    <property type="entry name" value="hydrog_HybE"/>
    <property type="match status" value="1"/>
</dbReference>
<dbReference type="Gene3D" id="3.30.1460.40">
    <property type="entry name" value="[NiFe]-hydrogenase assembly chaperone, HybE"/>
    <property type="match status" value="1"/>
</dbReference>
<feature type="region of interest" description="Disordered" evidence="6">
    <location>
        <begin position="234"/>
        <end position="268"/>
    </location>
</feature>
<accession>A0A327YKP2</accession>
<dbReference type="Proteomes" id="UP000249165">
    <property type="component" value="Unassembled WGS sequence"/>
</dbReference>
<dbReference type="PROSITE" id="PS50903">
    <property type="entry name" value="RUBREDOXIN_LIKE"/>
    <property type="match status" value="1"/>
</dbReference>
<keyword evidence="9" id="KW-1185">Reference proteome</keyword>
<dbReference type="InterPro" id="IPR023994">
    <property type="entry name" value="NiFe-hyd_HybE"/>
</dbReference>
<keyword evidence="3" id="KW-0479">Metal-binding</keyword>
<dbReference type="GO" id="GO:0009055">
    <property type="term" value="F:electron transfer activity"/>
    <property type="evidence" value="ECO:0007669"/>
    <property type="project" value="TreeGrafter"/>
</dbReference>
<dbReference type="EMBL" id="QLMG01000004">
    <property type="protein sequence ID" value="RAK21513.1"/>
    <property type="molecule type" value="Genomic_DNA"/>
</dbReference>
<evidence type="ECO:0000256" key="2">
    <source>
        <dbReference type="ARBA" id="ARBA00022448"/>
    </source>
</evidence>
<dbReference type="Pfam" id="PF00301">
    <property type="entry name" value="Rubredoxin"/>
    <property type="match status" value="1"/>
</dbReference>
<feature type="compositionally biased region" description="Basic and acidic residues" evidence="6">
    <location>
        <begin position="259"/>
        <end position="268"/>
    </location>
</feature>
<gene>
    <name evidence="8" type="ORF">ATI53_1004111</name>
</gene>
<name>A0A327YKP2_9RHOB</name>
<dbReference type="RefSeq" id="WP_009505615.1">
    <property type="nucleotide sequence ID" value="NZ_LIGK01000003.1"/>
</dbReference>
<sequence>MSFEGSYMGANDRISDLAIMECKICWTPYDPSEGDDTRQIDAGVPFADLPGDWSCPTCCAPKEQFMVREDPGAASLLEANRIGAITRRLEADFREIYNAKMRDVPIVNKSLQVEAVGFARHGDTLLGVLVSPWFMNLILLPDAGQDWSGLKAGRKEVVSFPSGEYEFIHNTRETIGGYKACSLFSPMHDFKRHKDATDVARAVRIALFQDENRAETDRAADIRAAREDHVAAVNAAEDEADNDPAPTRRAVITGGLTLTEDRPDGSDG</sequence>
<dbReference type="SUPFAM" id="SSF57802">
    <property type="entry name" value="Rubredoxin-like"/>
    <property type="match status" value="1"/>
</dbReference>
<keyword evidence="5" id="KW-0408">Iron</keyword>
<keyword evidence="2" id="KW-0813">Transport</keyword>